<dbReference type="Proteomes" id="UP001207736">
    <property type="component" value="Unassembled WGS sequence"/>
</dbReference>
<keyword evidence="4" id="KW-1185">Reference proteome</keyword>
<sequence length="126" mass="14642">MPEVFLPEEGFFFAAPECLLMEEKSTKYTFEALTDVEVSCISFRQLETAARTNTYAFDFYHTALKNVVMAFIYRLEAFIEESPEERFQNIGKIRPSLPTRPLRKYLASFLGISPNSLSRIVKRLNR</sequence>
<evidence type="ECO:0000313" key="4">
    <source>
        <dbReference type="Proteomes" id="UP001208692"/>
    </source>
</evidence>
<proteinExistence type="predicted"/>
<dbReference type="AlphaFoldDB" id="A0AAV5AUK8"/>
<dbReference type="EMBL" id="BQKA01000010">
    <property type="protein sequence ID" value="GJM49546.1"/>
    <property type="molecule type" value="Genomic_DNA"/>
</dbReference>
<dbReference type="EMBL" id="BQKB01000003">
    <property type="protein sequence ID" value="GJM51745.1"/>
    <property type="molecule type" value="Genomic_DNA"/>
</dbReference>
<dbReference type="Gene3D" id="2.60.120.10">
    <property type="entry name" value="Jelly Rolls"/>
    <property type="match status" value="1"/>
</dbReference>
<dbReference type="InterPro" id="IPR014710">
    <property type="entry name" value="RmlC-like_jellyroll"/>
</dbReference>
<evidence type="ECO:0000313" key="2">
    <source>
        <dbReference type="EMBL" id="GJM51745.1"/>
    </source>
</evidence>
<evidence type="ECO:0000313" key="3">
    <source>
        <dbReference type="Proteomes" id="UP001207736"/>
    </source>
</evidence>
<reference evidence="1 4" key="1">
    <citation type="submission" date="2021-11" db="EMBL/GenBank/DDBJ databases">
        <title>Draft genome sequence of Capnocytophaga sp. strain KC07075 isolated from cat oral cavity.</title>
        <authorList>
            <person name="Suzuki M."/>
            <person name="Imaoka K."/>
            <person name="Kimura M."/>
            <person name="Morikawa S."/>
            <person name="Maeda K."/>
        </authorList>
    </citation>
    <scope>NUCLEOTIDE SEQUENCE</scope>
    <source>
        <strain evidence="1">KC07075</strain>
        <strain evidence="2 4">KC07079</strain>
    </source>
</reference>
<gene>
    <name evidence="1" type="ORF">RCZ15_05210</name>
    <name evidence="2" type="ORF">RCZ16_00630</name>
</gene>
<name>A0AAV5AUK8_9FLAO</name>
<evidence type="ECO:0000313" key="1">
    <source>
        <dbReference type="EMBL" id="GJM49546.1"/>
    </source>
</evidence>
<accession>A0AAV5AUK8</accession>
<protein>
    <recommendedName>
        <fullName evidence="5">Crp/Fnr family transcriptional regulator</fullName>
    </recommendedName>
</protein>
<comment type="caution">
    <text evidence="1">The sequence shown here is derived from an EMBL/GenBank/DDBJ whole genome shotgun (WGS) entry which is preliminary data.</text>
</comment>
<evidence type="ECO:0008006" key="5">
    <source>
        <dbReference type="Google" id="ProtNLM"/>
    </source>
</evidence>
<organism evidence="1 3">
    <name type="scientific">Capnocytophaga catalasegens</name>
    <dbReference type="NCBI Taxonomy" id="1004260"/>
    <lineage>
        <taxon>Bacteria</taxon>
        <taxon>Pseudomonadati</taxon>
        <taxon>Bacteroidota</taxon>
        <taxon>Flavobacteriia</taxon>
        <taxon>Flavobacteriales</taxon>
        <taxon>Flavobacteriaceae</taxon>
        <taxon>Capnocytophaga</taxon>
    </lineage>
</organism>
<dbReference type="Proteomes" id="UP001208692">
    <property type="component" value="Unassembled WGS sequence"/>
</dbReference>